<evidence type="ECO:0000313" key="3">
    <source>
        <dbReference type="Proteomes" id="UP000475928"/>
    </source>
</evidence>
<feature type="domain" description="HTH marR-type" evidence="1">
    <location>
        <begin position="7"/>
        <end position="148"/>
    </location>
</feature>
<dbReference type="SMART" id="SM00347">
    <property type="entry name" value="HTH_MARR"/>
    <property type="match status" value="1"/>
</dbReference>
<evidence type="ECO:0000313" key="2">
    <source>
        <dbReference type="EMBL" id="GFH40086.1"/>
    </source>
</evidence>
<gene>
    <name evidence="2" type="ORF">Hs20B_04840</name>
</gene>
<name>A0A6A0B502_9LACT</name>
<proteinExistence type="predicted"/>
<accession>A0A6A0B502</accession>
<keyword evidence="3" id="KW-1185">Reference proteome</keyword>
<evidence type="ECO:0000259" key="1">
    <source>
        <dbReference type="PROSITE" id="PS50995"/>
    </source>
</evidence>
<dbReference type="Pfam" id="PF12802">
    <property type="entry name" value="MarR_2"/>
    <property type="match status" value="1"/>
</dbReference>
<dbReference type="InterPro" id="IPR036390">
    <property type="entry name" value="WH_DNA-bd_sf"/>
</dbReference>
<dbReference type="EMBL" id="BLLH01000002">
    <property type="protein sequence ID" value="GFH40086.1"/>
    <property type="molecule type" value="Genomic_DNA"/>
</dbReference>
<organism evidence="2 3">
    <name type="scientific">Pseudolactococcus insecticola</name>
    <dbReference type="NCBI Taxonomy" id="2709158"/>
    <lineage>
        <taxon>Bacteria</taxon>
        <taxon>Bacillati</taxon>
        <taxon>Bacillota</taxon>
        <taxon>Bacilli</taxon>
        <taxon>Lactobacillales</taxon>
        <taxon>Streptococcaceae</taxon>
        <taxon>Pseudolactococcus</taxon>
    </lineage>
</organism>
<dbReference type="GO" id="GO:0003700">
    <property type="term" value="F:DNA-binding transcription factor activity"/>
    <property type="evidence" value="ECO:0007669"/>
    <property type="project" value="InterPro"/>
</dbReference>
<dbReference type="PANTHER" id="PTHR33164:SF57">
    <property type="entry name" value="MARR-FAMILY TRANSCRIPTIONAL REGULATOR"/>
    <property type="match status" value="1"/>
</dbReference>
<dbReference type="PANTHER" id="PTHR33164">
    <property type="entry name" value="TRANSCRIPTIONAL REGULATOR, MARR FAMILY"/>
    <property type="match status" value="1"/>
</dbReference>
<sequence>MSSMNMKNDIFENLFHLVNFLNAPENDADLLKLAGIDPKKDKHLLPVIVRVGMQPSLTVGQLAEQLGRDHSSVSRQIAKFEGLSLIGTRPSRQDKRVRELSLTKSGQAIFERIEKARSDKMNTLFSELSESQLAQISDSIRLLNQLIS</sequence>
<comment type="caution">
    <text evidence="2">The sequence shown here is derived from an EMBL/GenBank/DDBJ whole genome shotgun (WGS) entry which is preliminary data.</text>
</comment>
<dbReference type="InterPro" id="IPR000835">
    <property type="entry name" value="HTH_MarR-typ"/>
</dbReference>
<dbReference type="GO" id="GO:0006950">
    <property type="term" value="P:response to stress"/>
    <property type="evidence" value="ECO:0007669"/>
    <property type="project" value="TreeGrafter"/>
</dbReference>
<dbReference type="InterPro" id="IPR039422">
    <property type="entry name" value="MarR/SlyA-like"/>
</dbReference>
<reference evidence="2 3" key="1">
    <citation type="submission" date="2020-02" db="EMBL/GenBank/DDBJ databases">
        <title>Draft genome sequence of Lactococcus sp. Hs20B0-1.</title>
        <authorList>
            <person name="Noda S."/>
            <person name="Yuki M."/>
            <person name="Ohkuma M."/>
        </authorList>
    </citation>
    <scope>NUCLEOTIDE SEQUENCE [LARGE SCALE GENOMIC DNA]</scope>
    <source>
        <strain evidence="2 3">Hs20B0-1</strain>
    </source>
</reference>
<dbReference type="Proteomes" id="UP000475928">
    <property type="component" value="Unassembled WGS sequence"/>
</dbReference>
<dbReference type="InterPro" id="IPR036388">
    <property type="entry name" value="WH-like_DNA-bd_sf"/>
</dbReference>
<dbReference type="AlphaFoldDB" id="A0A6A0B502"/>
<dbReference type="PROSITE" id="PS50995">
    <property type="entry name" value="HTH_MARR_2"/>
    <property type="match status" value="1"/>
</dbReference>
<protein>
    <recommendedName>
        <fullName evidence="1">HTH marR-type domain-containing protein</fullName>
    </recommendedName>
</protein>
<dbReference type="SUPFAM" id="SSF46785">
    <property type="entry name" value="Winged helix' DNA-binding domain"/>
    <property type="match status" value="1"/>
</dbReference>
<dbReference type="Gene3D" id="1.10.10.10">
    <property type="entry name" value="Winged helix-like DNA-binding domain superfamily/Winged helix DNA-binding domain"/>
    <property type="match status" value="1"/>
</dbReference>